<keyword evidence="1" id="KW-0460">Magnesium</keyword>
<feature type="binding site" evidence="1">
    <location>
        <position position="28"/>
    </location>
    <ligand>
        <name>Mg(2+)</name>
        <dbReference type="ChEBI" id="CHEBI:18420"/>
        <label>1</label>
        <note>catalytic</note>
    </ligand>
</feature>
<dbReference type="InterPro" id="IPR000760">
    <property type="entry name" value="Inositol_monophosphatase-like"/>
</dbReference>
<proteinExistence type="predicted"/>
<dbReference type="AlphaFoldDB" id="A0A2H0VDA8"/>
<reference evidence="3" key="1">
    <citation type="submission" date="2017-09" db="EMBL/GenBank/DDBJ databases">
        <title>Depth-based differentiation of microbial function through sediment-hosted aquifers and enrichment of novel symbionts in the deep terrestrial subsurface.</title>
        <authorList>
            <person name="Probst A.J."/>
            <person name="Ladd B."/>
            <person name="Jarett J.K."/>
            <person name="Geller-Mcgrath D.E."/>
            <person name="Sieber C.M.K."/>
            <person name="Emerson J.B."/>
            <person name="Anantharaman K."/>
            <person name="Thomas B.C."/>
            <person name="Malmstrom R."/>
            <person name="Stieglmeier M."/>
            <person name="Klingl A."/>
            <person name="Woyke T."/>
            <person name="Ryan C.M."/>
            <person name="Banfield J.F."/>
        </authorList>
    </citation>
    <scope>NUCLEOTIDE SEQUENCE [LARGE SCALE GENOMIC DNA]</scope>
</reference>
<organism evidence="2 3">
    <name type="scientific">Candidatus Doudnabacteria bacterium CG10_big_fil_rev_8_21_14_0_10_41_10</name>
    <dbReference type="NCBI Taxonomy" id="1974551"/>
    <lineage>
        <taxon>Bacteria</taxon>
        <taxon>Candidatus Doudnaibacteriota</taxon>
    </lineage>
</organism>
<gene>
    <name evidence="2" type="ORF">COT91_03275</name>
</gene>
<dbReference type="Gene3D" id="3.40.190.80">
    <property type="match status" value="1"/>
</dbReference>
<evidence type="ECO:0000256" key="1">
    <source>
        <dbReference type="PIRSR" id="PIRSR600760-2"/>
    </source>
</evidence>
<sequence length="75" mass="8295">MEAASLSCAYVACGRYDAYIASRLPAWDNCAGALISKEADAKTTDFQGKPYRWDSGELVAVNPVLHKKIMKELRK</sequence>
<dbReference type="Proteomes" id="UP000230557">
    <property type="component" value="Unassembled WGS sequence"/>
</dbReference>
<dbReference type="PANTHER" id="PTHR20854:SF4">
    <property type="entry name" value="INOSITOL-1-MONOPHOSPHATASE-RELATED"/>
    <property type="match status" value="1"/>
</dbReference>
<dbReference type="Pfam" id="PF00459">
    <property type="entry name" value="Inositol_P"/>
    <property type="match status" value="1"/>
</dbReference>
<name>A0A2H0VDA8_9BACT</name>
<evidence type="ECO:0000313" key="3">
    <source>
        <dbReference type="Proteomes" id="UP000230557"/>
    </source>
</evidence>
<dbReference type="SUPFAM" id="SSF56655">
    <property type="entry name" value="Carbohydrate phosphatase"/>
    <property type="match status" value="1"/>
</dbReference>
<keyword evidence="1" id="KW-0479">Metal-binding</keyword>
<dbReference type="EMBL" id="PFAJ01000044">
    <property type="protein sequence ID" value="PIR97098.1"/>
    <property type="molecule type" value="Genomic_DNA"/>
</dbReference>
<evidence type="ECO:0008006" key="4">
    <source>
        <dbReference type="Google" id="ProtNLM"/>
    </source>
</evidence>
<comment type="cofactor">
    <cofactor evidence="1">
        <name>Mg(2+)</name>
        <dbReference type="ChEBI" id="CHEBI:18420"/>
    </cofactor>
</comment>
<dbReference type="GO" id="GO:0046872">
    <property type="term" value="F:metal ion binding"/>
    <property type="evidence" value="ECO:0007669"/>
    <property type="project" value="UniProtKB-KW"/>
</dbReference>
<evidence type="ECO:0000313" key="2">
    <source>
        <dbReference type="EMBL" id="PIR97098.1"/>
    </source>
</evidence>
<comment type="caution">
    <text evidence="2">The sequence shown here is derived from an EMBL/GenBank/DDBJ whole genome shotgun (WGS) entry which is preliminary data.</text>
</comment>
<dbReference type="GO" id="GO:0006020">
    <property type="term" value="P:inositol metabolic process"/>
    <property type="evidence" value="ECO:0007669"/>
    <property type="project" value="TreeGrafter"/>
</dbReference>
<accession>A0A2H0VDA8</accession>
<dbReference type="PANTHER" id="PTHR20854">
    <property type="entry name" value="INOSITOL MONOPHOSPHATASE"/>
    <property type="match status" value="1"/>
</dbReference>
<protein>
    <recommendedName>
        <fullName evidence="4">Inositol monophosphatase</fullName>
    </recommendedName>
</protein>
<dbReference type="GO" id="GO:0007165">
    <property type="term" value="P:signal transduction"/>
    <property type="evidence" value="ECO:0007669"/>
    <property type="project" value="TreeGrafter"/>
</dbReference>
<dbReference type="GO" id="GO:0008934">
    <property type="term" value="F:inositol monophosphate 1-phosphatase activity"/>
    <property type="evidence" value="ECO:0007669"/>
    <property type="project" value="TreeGrafter"/>
</dbReference>